<accession>A0A6I4TY13</accession>
<dbReference type="PANTHER" id="PTHR34853:SF1">
    <property type="entry name" value="LIPASE 5"/>
    <property type="match status" value="1"/>
</dbReference>
<dbReference type="GO" id="GO:0016042">
    <property type="term" value="P:lipid catabolic process"/>
    <property type="evidence" value="ECO:0007669"/>
    <property type="project" value="InterPro"/>
</dbReference>
<comment type="caution">
    <text evidence="2">The sequence shown here is derived from an EMBL/GenBank/DDBJ whole genome shotgun (WGS) entry which is preliminary data.</text>
</comment>
<evidence type="ECO:0000256" key="1">
    <source>
        <dbReference type="SAM" id="SignalP"/>
    </source>
</evidence>
<sequence length="377" mass="40520">MRACLTKIGLLLAALFALLPQAALAQRAGELIEASPVADAPADMRAWRIRYWTTADNNQLIAVTGMVIAPKNRAPSPQVLAWTHGLIGIAQRCAPSLGTTNFTMIPSLSEVISQGYTVVAPDYPGLGSDMVHPVLVGTSEGRSVLDAVRAHRAIAEADAGTRFAVWGESQGGHAALWTGQLWRDYAPDLQLVGIAAIVPPTDLPRNFQEGSDARVRALLTSYTATAWSRYYGAPMSTFGSRQTQNVMTRLADNNCVQFDAKPRLGTIIGILAVQRAIRRLDLASVEPWGQLMRQNSPSPAAIPVPALIATGLRDVIVAPAVVEDFARAACAQGKKISYFSFENGEHSTVARTEAKTVLDWIGARFARYPAPSNCGEF</sequence>
<dbReference type="PIRSF" id="PIRSF029171">
    <property type="entry name" value="Esterase_LipA"/>
    <property type="match status" value="1"/>
</dbReference>
<gene>
    <name evidence="2" type="ORF">GRI97_09655</name>
</gene>
<feature type="chain" id="PRO_5026246494" evidence="1">
    <location>
        <begin position="26"/>
        <end position="377"/>
    </location>
</feature>
<dbReference type="AlphaFoldDB" id="A0A6I4TY13"/>
<name>A0A6I4TY13_9SPHN</name>
<proteinExistence type="predicted"/>
<dbReference type="Pfam" id="PF03583">
    <property type="entry name" value="LIP"/>
    <property type="match status" value="1"/>
</dbReference>
<keyword evidence="3" id="KW-1185">Reference proteome</keyword>
<dbReference type="Gene3D" id="3.40.50.1820">
    <property type="entry name" value="alpha/beta hydrolase"/>
    <property type="match status" value="2"/>
</dbReference>
<dbReference type="SUPFAM" id="SSF53474">
    <property type="entry name" value="alpha/beta-Hydrolases"/>
    <property type="match status" value="1"/>
</dbReference>
<dbReference type="InterPro" id="IPR029058">
    <property type="entry name" value="AB_hydrolase_fold"/>
</dbReference>
<dbReference type="GO" id="GO:0004806">
    <property type="term" value="F:triacylglycerol lipase activity"/>
    <property type="evidence" value="ECO:0007669"/>
    <property type="project" value="InterPro"/>
</dbReference>
<keyword evidence="1" id="KW-0732">Signal</keyword>
<protein>
    <submittedName>
        <fullName evidence="2">Alpha/beta fold hydrolase</fullName>
    </submittedName>
</protein>
<evidence type="ECO:0000313" key="3">
    <source>
        <dbReference type="Proteomes" id="UP000469430"/>
    </source>
</evidence>
<feature type="signal peptide" evidence="1">
    <location>
        <begin position="1"/>
        <end position="25"/>
    </location>
</feature>
<evidence type="ECO:0000313" key="2">
    <source>
        <dbReference type="EMBL" id="MXO99253.1"/>
    </source>
</evidence>
<dbReference type="InterPro" id="IPR005152">
    <property type="entry name" value="Lipase_secreted"/>
</dbReference>
<dbReference type="Proteomes" id="UP000469430">
    <property type="component" value="Unassembled WGS sequence"/>
</dbReference>
<dbReference type="EMBL" id="WTYJ01000002">
    <property type="protein sequence ID" value="MXO99253.1"/>
    <property type="molecule type" value="Genomic_DNA"/>
</dbReference>
<dbReference type="RefSeq" id="WP_377019556.1">
    <property type="nucleotide sequence ID" value="NZ_JBHSCP010000001.1"/>
</dbReference>
<keyword evidence="2" id="KW-0378">Hydrolase</keyword>
<reference evidence="2 3" key="1">
    <citation type="submission" date="2019-12" db="EMBL/GenBank/DDBJ databases">
        <title>Genomic-based taxomic classification of the family Erythrobacteraceae.</title>
        <authorList>
            <person name="Xu L."/>
        </authorList>
    </citation>
    <scope>NUCLEOTIDE SEQUENCE [LARGE SCALE GENOMIC DNA]</scope>
    <source>
        <strain evidence="2 3">S36</strain>
    </source>
</reference>
<dbReference type="PANTHER" id="PTHR34853">
    <property type="match status" value="1"/>
</dbReference>
<organism evidence="2 3">
    <name type="scientific">Croceibacterium xixiisoli</name>
    <dbReference type="NCBI Taxonomy" id="1476466"/>
    <lineage>
        <taxon>Bacteria</taxon>
        <taxon>Pseudomonadati</taxon>
        <taxon>Pseudomonadota</taxon>
        <taxon>Alphaproteobacteria</taxon>
        <taxon>Sphingomonadales</taxon>
        <taxon>Erythrobacteraceae</taxon>
        <taxon>Croceibacterium</taxon>
    </lineage>
</organism>